<name>A0A6G1LJK6_9PEZI</name>
<evidence type="ECO:0000256" key="1">
    <source>
        <dbReference type="SAM" id="MobiDB-lite"/>
    </source>
</evidence>
<accession>A0A6G1LJK6</accession>
<feature type="compositionally biased region" description="Pro residues" evidence="1">
    <location>
        <begin position="41"/>
        <end position="52"/>
    </location>
</feature>
<sequence length="80" mass="8437">MLPCRLLPPCTYCCKQSPLFSTKPALNRRSRVESSTAPSPSDYPPAPFPSHSPSPTASAQSSPPTPAPDSQPPTHSSHAP</sequence>
<protein>
    <submittedName>
        <fullName evidence="2">Uncharacterized protein</fullName>
    </submittedName>
</protein>
<gene>
    <name evidence="2" type="ORF">EJ03DRAFT_188752</name>
</gene>
<proteinExistence type="predicted"/>
<evidence type="ECO:0000313" key="3">
    <source>
        <dbReference type="Proteomes" id="UP000799436"/>
    </source>
</evidence>
<reference evidence="2" key="1">
    <citation type="journal article" date="2020" name="Stud. Mycol.">
        <title>101 Dothideomycetes genomes: a test case for predicting lifestyles and emergence of pathogens.</title>
        <authorList>
            <person name="Haridas S."/>
            <person name="Albert R."/>
            <person name="Binder M."/>
            <person name="Bloem J."/>
            <person name="Labutti K."/>
            <person name="Salamov A."/>
            <person name="Andreopoulos B."/>
            <person name="Baker S."/>
            <person name="Barry K."/>
            <person name="Bills G."/>
            <person name="Bluhm B."/>
            <person name="Cannon C."/>
            <person name="Castanera R."/>
            <person name="Culley D."/>
            <person name="Daum C."/>
            <person name="Ezra D."/>
            <person name="Gonzalez J."/>
            <person name="Henrissat B."/>
            <person name="Kuo A."/>
            <person name="Liang C."/>
            <person name="Lipzen A."/>
            <person name="Lutzoni F."/>
            <person name="Magnuson J."/>
            <person name="Mondo S."/>
            <person name="Nolan M."/>
            <person name="Ohm R."/>
            <person name="Pangilinan J."/>
            <person name="Park H.-J."/>
            <person name="Ramirez L."/>
            <person name="Alfaro M."/>
            <person name="Sun H."/>
            <person name="Tritt A."/>
            <person name="Yoshinaga Y."/>
            <person name="Zwiers L.-H."/>
            <person name="Turgeon B."/>
            <person name="Goodwin S."/>
            <person name="Spatafora J."/>
            <person name="Crous P."/>
            <person name="Grigoriev I."/>
        </authorList>
    </citation>
    <scope>NUCLEOTIDE SEQUENCE</scope>
    <source>
        <strain evidence="2">CBS 116005</strain>
    </source>
</reference>
<feature type="region of interest" description="Disordered" evidence="1">
    <location>
        <begin position="23"/>
        <end position="80"/>
    </location>
</feature>
<dbReference type="EMBL" id="ML995814">
    <property type="protein sequence ID" value="KAF2772608.1"/>
    <property type="molecule type" value="Genomic_DNA"/>
</dbReference>
<keyword evidence="3" id="KW-1185">Reference proteome</keyword>
<organism evidence="2 3">
    <name type="scientific">Teratosphaeria nubilosa</name>
    <dbReference type="NCBI Taxonomy" id="161662"/>
    <lineage>
        <taxon>Eukaryota</taxon>
        <taxon>Fungi</taxon>
        <taxon>Dikarya</taxon>
        <taxon>Ascomycota</taxon>
        <taxon>Pezizomycotina</taxon>
        <taxon>Dothideomycetes</taxon>
        <taxon>Dothideomycetidae</taxon>
        <taxon>Mycosphaerellales</taxon>
        <taxon>Teratosphaeriaceae</taxon>
        <taxon>Teratosphaeria</taxon>
    </lineage>
</organism>
<evidence type="ECO:0000313" key="2">
    <source>
        <dbReference type="EMBL" id="KAF2772608.1"/>
    </source>
</evidence>
<dbReference type="Proteomes" id="UP000799436">
    <property type="component" value="Unassembled WGS sequence"/>
</dbReference>
<feature type="compositionally biased region" description="Low complexity" evidence="1">
    <location>
        <begin position="53"/>
        <end position="62"/>
    </location>
</feature>
<dbReference type="AlphaFoldDB" id="A0A6G1LJK6"/>